<organism evidence="1 2">
    <name type="scientific">Amanita thiersii Skay4041</name>
    <dbReference type="NCBI Taxonomy" id="703135"/>
    <lineage>
        <taxon>Eukaryota</taxon>
        <taxon>Fungi</taxon>
        <taxon>Dikarya</taxon>
        <taxon>Basidiomycota</taxon>
        <taxon>Agaricomycotina</taxon>
        <taxon>Agaricomycetes</taxon>
        <taxon>Agaricomycetidae</taxon>
        <taxon>Agaricales</taxon>
        <taxon>Pluteineae</taxon>
        <taxon>Amanitaceae</taxon>
        <taxon>Amanita</taxon>
    </lineage>
</organism>
<protein>
    <submittedName>
        <fullName evidence="1">Uncharacterized protein</fullName>
    </submittedName>
</protein>
<dbReference type="EMBL" id="KZ302024">
    <property type="protein sequence ID" value="PFH49617.1"/>
    <property type="molecule type" value="Genomic_DNA"/>
</dbReference>
<proteinExistence type="predicted"/>
<reference evidence="1 2" key="1">
    <citation type="submission" date="2014-02" db="EMBL/GenBank/DDBJ databases">
        <title>Transposable element dynamics among asymbiotic and ectomycorrhizal Amanita fungi.</title>
        <authorList>
            <consortium name="DOE Joint Genome Institute"/>
            <person name="Hess J."/>
            <person name="Skrede I."/>
            <person name="Wolfe B."/>
            <person name="LaButti K."/>
            <person name="Ohm R.A."/>
            <person name="Grigoriev I.V."/>
            <person name="Pringle A."/>
        </authorList>
    </citation>
    <scope>NUCLEOTIDE SEQUENCE [LARGE SCALE GENOMIC DNA]</scope>
    <source>
        <strain evidence="1 2">SKay4041</strain>
    </source>
</reference>
<dbReference type="OrthoDB" id="3243413at2759"/>
<keyword evidence="2" id="KW-1185">Reference proteome</keyword>
<accession>A0A2A9NMX7</accession>
<dbReference type="Proteomes" id="UP000242287">
    <property type="component" value="Unassembled WGS sequence"/>
</dbReference>
<gene>
    <name evidence="1" type="ORF">AMATHDRAFT_147311</name>
</gene>
<name>A0A2A9NMX7_9AGAR</name>
<evidence type="ECO:0000313" key="1">
    <source>
        <dbReference type="EMBL" id="PFH49617.1"/>
    </source>
</evidence>
<dbReference type="AlphaFoldDB" id="A0A2A9NMX7"/>
<sequence>ARGMVQFSVSKEFKEPERLLGEHRWSEFLKEPQEDEKELVSQIFYSTYTTDREVQKDGWKCIFVEDVFFHGWGVKNKYG</sequence>
<feature type="non-terminal residue" evidence="1">
    <location>
        <position position="1"/>
    </location>
</feature>
<evidence type="ECO:0000313" key="2">
    <source>
        <dbReference type="Proteomes" id="UP000242287"/>
    </source>
</evidence>